<dbReference type="Gene3D" id="2.60.40.1120">
    <property type="entry name" value="Carboxypeptidase-like, regulatory domain"/>
    <property type="match status" value="1"/>
</dbReference>
<dbReference type="Gene3D" id="2.170.130.10">
    <property type="entry name" value="TonB-dependent receptor, plug domain"/>
    <property type="match status" value="1"/>
</dbReference>
<proteinExistence type="inferred from homology"/>
<comment type="subcellular location">
    <subcellularLocation>
        <location evidence="1 10">Cell outer membrane</location>
        <topology evidence="1 10">Multi-pass membrane protein</topology>
    </subcellularLocation>
</comment>
<keyword evidence="4" id="KW-0410">Iron transport</keyword>
<evidence type="ECO:0000313" key="14">
    <source>
        <dbReference type="Proteomes" id="UP000243525"/>
    </source>
</evidence>
<reference evidence="13 14" key="1">
    <citation type="submission" date="2018-04" db="EMBL/GenBank/DDBJ databases">
        <title>Genomic Encyclopedia of Archaeal and Bacterial Type Strains, Phase II (KMG-II): from individual species to whole genera.</title>
        <authorList>
            <person name="Goeker M."/>
        </authorList>
    </citation>
    <scope>NUCLEOTIDE SEQUENCE [LARGE SCALE GENOMIC DNA]</scope>
    <source>
        <strain evidence="13 14">DSM 28823</strain>
    </source>
</reference>
<keyword evidence="8 10" id="KW-0472">Membrane</keyword>
<keyword evidence="2 10" id="KW-0813">Transport</keyword>
<keyword evidence="5 10" id="KW-0812">Transmembrane</keyword>
<sequence>MKKKLLCNDDRLLYALSRLFRIMKLTTFLILISLISVHAKVFSQTGSLNIKVSDTTVKDILREIEDQSDYFFLYNDQQVDVQRKVDLEVTNKSIESVLEELFESSDVNYTIKERQIVLYNKQNQPKPNKKPEAFQQAIKSVNGTVTDASGGPLPGVTVAVKGTTNGTITDFDGKYSLGNLPANATLVFSFVGMKPQEVLVSRGVINVTMEEETIGLDEVVAIGYGTVKKRDITGSVASVKGDDLQAIPVATAAEAITGRMAGVQVTATDGAPDAEIRIRVRGGGSITQDNTPLFIVDGFPVSTISDIPPSDIESIDVLKDASSTAIYGARGANGVIIVTTKSGKEGKVSVSYNAYYGLKKIAKTMDVLEPEDYAKWQYEYALLDKGADDLTSYTDYFGEFQDIDLYKGVPGNNWQKQIYGRTGNIFSNDLTITGGSDKMKYSFSYAHLDEKSIMLRSGFERDNFSLKLNHKPNEKIDLNYSVRYSDTDINGSGANEQNETSSADARLRHSVIYTPIPLNGLESDIDEEIASSELVDPLVATADNDRTQSRRSLDMGASAAWEIIDNLRIKSEFGLRNYYYNDSRFYGLSTYFSREQAGEYTGQPAVRLVDRKTQTIRNTNTINYDFKDLLNNEDHSLSVLMGQETIKTEEIETTSEVVGFPTLFTSDQAFKLTSQGSAATVDNFFKPDRTLLSFFGRVNYNFQSKYILSATFRADGSSKFAKGNRWGYFPSAAFAWRVSGEDFMSGTENWLDDLKVRLSYGSAGNNNIPSNQIVQSFQSSSQEGRINNVSNYWSPSSNLANPDLKWETTYTRNVGLDYALLGSRLSGSVEAYFNTTKDLLIEFPVSGIGYSSQYRNMGETENKGIEVAINWIAVDKKDWGLNFGFNIGFNKNKIKSLGIMQDFGASSSWASTEINNDFWIYKGGSVGKMQGYLSDGRYEVSDFQGYDEEAEQWILKQDVADNSAVIGEVRPGSMKLKDIDGDGFVTLEKDLQIIGDANPLCTGGFNLGARAFGFDLSAVFSYSIGNDIYNANKIQYTSTSKYQYRNMIDMMGEGNRWVNVNFDTGELINDPQALEQMNANTTMWSPYMARHVFSDWAVEDGSFLRLNTLTLGYTIPKALLQKVKLNNLRFYATCYNVFIITDYSGFDPEVSTRRKTALTPGVDYSPYPKSRQITFGLNLNF</sequence>
<evidence type="ECO:0000256" key="7">
    <source>
        <dbReference type="ARBA" id="ARBA00023077"/>
    </source>
</evidence>
<dbReference type="GO" id="GO:0006826">
    <property type="term" value="P:iron ion transport"/>
    <property type="evidence" value="ECO:0007669"/>
    <property type="project" value="UniProtKB-KW"/>
</dbReference>
<evidence type="ECO:0000256" key="6">
    <source>
        <dbReference type="ARBA" id="ARBA00023004"/>
    </source>
</evidence>
<evidence type="ECO:0000256" key="9">
    <source>
        <dbReference type="ARBA" id="ARBA00023237"/>
    </source>
</evidence>
<dbReference type="InterPro" id="IPR023997">
    <property type="entry name" value="TonB-dep_OMP_SusC/RagA_CS"/>
</dbReference>
<organism evidence="13 14">
    <name type="scientific">Mangrovibacterium marinum</name>
    <dbReference type="NCBI Taxonomy" id="1639118"/>
    <lineage>
        <taxon>Bacteria</taxon>
        <taxon>Pseudomonadati</taxon>
        <taxon>Bacteroidota</taxon>
        <taxon>Bacteroidia</taxon>
        <taxon>Marinilabiliales</taxon>
        <taxon>Prolixibacteraceae</taxon>
        <taxon>Mangrovibacterium</taxon>
    </lineage>
</organism>
<comment type="caution">
    <text evidence="13">The sequence shown here is derived from an EMBL/GenBank/DDBJ whole genome shotgun (WGS) entry which is preliminary data.</text>
</comment>
<evidence type="ECO:0000256" key="2">
    <source>
        <dbReference type="ARBA" id="ARBA00022448"/>
    </source>
</evidence>
<dbReference type="Pfam" id="PF13715">
    <property type="entry name" value="CarbopepD_reg_2"/>
    <property type="match status" value="1"/>
</dbReference>
<gene>
    <name evidence="13" type="ORF">C8N47_1384</name>
</gene>
<keyword evidence="14" id="KW-1185">Reference proteome</keyword>
<keyword evidence="9 10" id="KW-0998">Cell outer membrane</keyword>
<evidence type="ECO:0000256" key="1">
    <source>
        <dbReference type="ARBA" id="ARBA00004571"/>
    </source>
</evidence>
<dbReference type="Pfam" id="PF07660">
    <property type="entry name" value="STN"/>
    <property type="match status" value="1"/>
</dbReference>
<dbReference type="InterPro" id="IPR037066">
    <property type="entry name" value="Plug_dom_sf"/>
</dbReference>
<dbReference type="NCBIfam" id="TIGR04056">
    <property type="entry name" value="OMP_RagA_SusC"/>
    <property type="match status" value="1"/>
</dbReference>
<feature type="domain" description="Secretin/TonB short N-terminal" evidence="12">
    <location>
        <begin position="70"/>
        <end position="121"/>
    </location>
</feature>
<dbReference type="InterPro" id="IPR011662">
    <property type="entry name" value="Secretin/TonB_short_N"/>
</dbReference>
<dbReference type="Pfam" id="PF00593">
    <property type="entry name" value="TonB_dep_Rec_b-barrel"/>
    <property type="match status" value="1"/>
</dbReference>
<dbReference type="SUPFAM" id="SSF56935">
    <property type="entry name" value="Porins"/>
    <property type="match status" value="1"/>
</dbReference>
<dbReference type="FunFam" id="2.60.40.1120:FF:000003">
    <property type="entry name" value="Outer membrane protein Omp121"/>
    <property type="match status" value="1"/>
</dbReference>
<dbReference type="Proteomes" id="UP000243525">
    <property type="component" value="Unassembled WGS sequence"/>
</dbReference>
<dbReference type="InterPro" id="IPR036942">
    <property type="entry name" value="Beta-barrel_TonB_sf"/>
</dbReference>
<name>A0A2T5BT64_9BACT</name>
<keyword evidence="7 11" id="KW-0798">TonB box</keyword>
<evidence type="ECO:0000256" key="8">
    <source>
        <dbReference type="ARBA" id="ARBA00023136"/>
    </source>
</evidence>
<evidence type="ECO:0000256" key="10">
    <source>
        <dbReference type="PROSITE-ProRule" id="PRU01360"/>
    </source>
</evidence>
<dbReference type="SMART" id="SM00965">
    <property type="entry name" value="STN"/>
    <property type="match status" value="1"/>
</dbReference>
<dbReference type="InterPro" id="IPR008969">
    <property type="entry name" value="CarboxyPept-like_regulatory"/>
</dbReference>
<evidence type="ECO:0000256" key="5">
    <source>
        <dbReference type="ARBA" id="ARBA00022692"/>
    </source>
</evidence>
<protein>
    <submittedName>
        <fullName evidence="13">TonB-linked SusC/RagA family outer membrane protein</fullName>
    </submittedName>
</protein>
<keyword evidence="6" id="KW-0408">Iron</keyword>
<dbReference type="GO" id="GO:0009279">
    <property type="term" value="C:cell outer membrane"/>
    <property type="evidence" value="ECO:0007669"/>
    <property type="project" value="UniProtKB-SubCell"/>
</dbReference>
<accession>A0A2T5BT64</accession>
<dbReference type="InterPro" id="IPR000531">
    <property type="entry name" value="Beta-barrel_TonB"/>
</dbReference>
<dbReference type="PROSITE" id="PS52016">
    <property type="entry name" value="TONB_DEPENDENT_REC_3"/>
    <property type="match status" value="1"/>
</dbReference>
<dbReference type="Gene3D" id="3.55.50.30">
    <property type="match status" value="1"/>
</dbReference>
<dbReference type="InterPro" id="IPR023996">
    <property type="entry name" value="TonB-dep_OMP_SusC/RagA"/>
</dbReference>
<evidence type="ECO:0000256" key="3">
    <source>
        <dbReference type="ARBA" id="ARBA00022452"/>
    </source>
</evidence>
<evidence type="ECO:0000256" key="4">
    <source>
        <dbReference type="ARBA" id="ARBA00022496"/>
    </source>
</evidence>
<dbReference type="SUPFAM" id="SSF49464">
    <property type="entry name" value="Carboxypeptidase regulatory domain-like"/>
    <property type="match status" value="1"/>
</dbReference>
<evidence type="ECO:0000259" key="12">
    <source>
        <dbReference type="SMART" id="SM00965"/>
    </source>
</evidence>
<dbReference type="InterPro" id="IPR039426">
    <property type="entry name" value="TonB-dep_rcpt-like"/>
</dbReference>
<dbReference type="AlphaFoldDB" id="A0A2T5BT64"/>
<dbReference type="NCBIfam" id="TIGR04057">
    <property type="entry name" value="SusC_RagA_signa"/>
    <property type="match status" value="1"/>
</dbReference>
<dbReference type="FunFam" id="2.170.130.10:FF:000008">
    <property type="entry name" value="SusC/RagA family TonB-linked outer membrane protein"/>
    <property type="match status" value="1"/>
</dbReference>
<evidence type="ECO:0000256" key="11">
    <source>
        <dbReference type="RuleBase" id="RU003357"/>
    </source>
</evidence>
<dbReference type="EMBL" id="QAAD01000038">
    <property type="protein sequence ID" value="PTN02623.1"/>
    <property type="molecule type" value="Genomic_DNA"/>
</dbReference>
<keyword evidence="4" id="KW-0406">Ion transport</keyword>
<evidence type="ECO:0000313" key="13">
    <source>
        <dbReference type="EMBL" id="PTN02623.1"/>
    </source>
</evidence>
<dbReference type="Gene3D" id="2.40.170.20">
    <property type="entry name" value="TonB-dependent receptor, beta-barrel domain"/>
    <property type="match status" value="1"/>
</dbReference>
<keyword evidence="3 10" id="KW-1134">Transmembrane beta strand</keyword>
<dbReference type="InterPro" id="IPR012910">
    <property type="entry name" value="Plug_dom"/>
</dbReference>
<comment type="similarity">
    <text evidence="10 11">Belongs to the TonB-dependent receptor family.</text>
</comment>
<dbReference type="Pfam" id="PF07715">
    <property type="entry name" value="Plug"/>
    <property type="match status" value="1"/>
</dbReference>